<dbReference type="SUPFAM" id="SSF48179">
    <property type="entry name" value="6-phosphogluconate dehydrogenase C-terminal domain-like"/>
    <property type="match status" value="1"/>
</dbReference>
<comment type="catalytic activity">
    <reaction evidence="6 7">
        <text>D-mannitol 1-phosphate + NAD(+) = beta-D-fructose 6-phosphate + NADH + H(+)</text>
        <dbReference type="Rhea" id="RHEA:19661"/>
        <dbReference type="ChEBI" id="CHEBI:15378"/>
        <dbReference type="ChEBI" id="CHEBI:57540"/>
        <dbReference type="ChEBI" id="CHEBI:57634"/>
        <dbReference type="ChEBI" id="CHEBI:57945"/>
        <dbReference type="ChEBI" id="CHEBI:61381"/>
        <dbReference type="EC" id="1.1.1.17"/>
    </reaction>
</comment>
<dbReference type="InterPro" id="IPR013118">
    <property type="entry name" value="Mannitol_DH_C"/>
</dbReference>
<organism evidence="10 11">
    <name type="scientific">Schumannella soli</name>
    <dbReference type="NCBI Taxonomy" id="2590779"/>
    <lineage>
        <taxon>Bacteria</taxon>
        <taxon>Bacillati</taxon>
        <taxon>Actinomycetota</taxon>
        <taxon>Actinomycetes</taxon>
        <taxon>Micrococcales</taxon>
        <taxon>Microbacteriaceae</taxon>
        <taxon>Schumannella</taxon>
    </lineage>
</organism>
<accession>A0A506Y3L6</accession>
<feature type="binding site" evidence="7">
    <location>
        <begin position="5"/>
        <end position="16"/>
    </location>
    <ligand>
        <name>NAD(+)</name>
        <dbReference type="ChEBI" id="CHEBI:57540"/>
    </ligand>
</feature>
<dbReference type="GO" id="GO:0019592">
    <property type="term" value="P:mannitol catabolic process"/>
    <property type="evidence" value="ECO:0007669"/>
    <property type="project" value="TreeGrafter"/>
</dbReference>
<reference evidence="10 11" key="1">
    <citation type="submission" date="2019-06" db="EMBL/GenBank/DDBJ databases">
        <authorList>
            <person name="Li F."/>
        </authorList>
    </citation>
    <scope>NUCLEOTIDE SEQUENCE [LARGE SCALE GENOMIC DNA]</scope>
    <source>
        <strain evidence="10 11">10F1D-1</strain>
    </source>
</reference>
<keyword evidence="5 7" id="KW-0520">NAD</keyword>
<dbReference type="EMBL" id="VHQG01000001">
    <property type="protein sequence ID" value="TPW77156.1"/>
    <property type="molecule type" value="Genomic_DNA"/>
</dbReference>
<dbReference type="InterPro" id="IPR008927">
    <property type="entry name" value="6-PGluconate_DH-like_C_sf"/>
</dbReference>
<dbReference type="Gene3D" id="3.40.50.720">
    <property type="entry name" value="NAD(P)-binding Rossmann-like Domain"/>
    <property type="match status" value="1"/>
</dbReference>
<evidence type="ECO:0000256" key="6">
    <source>
        <dbReference type="ARBA" id="ARBA00048615"/>
    </source>
</evidence>
<dbReference type="NCBIfam" id="NF002652">
    <property type="entry name" value="PRK02318.2-5"/>
    <property type="match status" value="1"/>
</dbReference>
<dbReference type="RefSeq" id="WP_141161684.1">
    <property type="nucleotide sequence ID" value="NZ_VHQG01000001.1"/>
</dbReference>
<evidence type="ECO:0000313" key="11">
    <source>
        <dbReference type="Proteomes" id="UP000316252"/>
    </source>
</evidence>
<evidence type="ECO:0000256" key="3">
    <source>
        <dbReference type="ARBA" id="ARBA00016219"/>
    </source>
</evidence>
<dbReference type="OrthoDB" id="271711at2"/>
<comment type="similarity">
    <text evidence="1 7">Belongs to the mannitol dehydrogenase family.</text>
</comment>
<dbReference type="EC" id="1.1.1.17" evidence="2 7"/>
<dbReference type="InterPro" id="IPR036291">
    <property type="entry name" value="NAD(P)-bd_dom_sf"/>
</dbReference>
<dbReference type="SUPFAM" id="SSF51735">
    <property type="entry name" value="NAD(P)-binding Rossmann-fold domains"/>
    <property type="match status" value="1"/>
</dbReference>
<dbReference type="Pfam" id="PF08125">
    <property type="entry name" value="Mannitol_dh_C"/>
    <property type="match status" value="1"/>
</dbReference>
<protein>
    <recommendedName>
        <fullName evidence="3 7">Mannitol-1-phosphate 5-dehydrogenase</fullName>
        <ecNumber evidence="2 7">1.1.1.17</ecNumber>
    </recommendedName>
</protein>
<comment type="caution">
    <text evidence="10">The sequence shown here is derived from an EMBL/GenBank/DDBJ whole genome shotgun (WGS) entry which is preliminary data.</text>
</comment>
<dbReference type="InterPro" id="IPR013131">
    <property type="entry name" value="Mannitol_DH_N"/>
</dbReference>
<evidence type="ECO:0000256" key="4">
    <source>
        <dbReference type="ARBA" id="ARBA00023002"/>
    </source>
</evidence>
<feature type="domain" description="Mannitol dehydrogenase N-terminal" evidence="8">
    <location>
        <begin position="4"/>
        <end position="188"/>
    </location>
</feature>
<feature type="domain" description="Mannitol dehydrogenase C-terminal" evidence="9">
    <location>
        <begin position="195"/>
        <end position="336"/>
    </location>
</feature>
<dbReference type="GO" id="GO:0008926">
    <property type="term" value="F:mannitol-1-phosphate 5-dehydrogenase activity"/>
    <property type="evidence" value="ECO:0007669"/>
    <property type="project" value="UniProtKB-UniRule"/>
</dbReference>
<evidence type="ECO:0000256" key="2">
    <source>
        <dbReference type="ARBA" id="ARBA00012939"/>
    </source>
</evidence>
<dbReference type="InterPro" id="IPR013328">
    <property type="entry name" value="6PGD_dom2"/>
</dbReference>
<evidence type="ECO:0000256" key="7">
    <source>
        <dbReference type="HAMAP-Rule" id="MF_00196"/>
    </source>
</evidence>
<dbReference type="PANTHER" id="PTHR30524:SF0">
    <property type="entry name" value="ALTRONATE OXIDOREDUCTASE-RELATED"/>
    <property type="match status" value="1"/>
</dbReference>
<dbReference type="InterPro" id="IPR023028">
    <property type="entry name" value="Mannitol_1_phos_5_DH"/>
</dbReference>
<evidence type="ECO:0000256" key="5">
    <source>
        <dbReference type="ARBA" id="ARBA00023027"/>
    </source>
</evidence>
<keyword evidence="4 7" id="KW-0560">Oxidoreductase</keyword>
<evidence type="ECO:0000256" key="1">
    <source>
        <dbReference type="ARBA" id="ARBA00006541"/>
    </source>
</evidence>
<dbReference type="Gene3D" id="1.10.1040.10">
    <property type="entry name" value="N-(1-d-carboxylethyl)-l-norvaline Dehydrogenase, domain 2"/>
    <property type="match status" value="1"/>
</dbReference>
<name>A0A506Y3L6_9MICO</name>
<dbReference type="Proteomes" id="UP000316252">
    <property type="component" value="Unassembled WGS sequence"/>
</dbReference>
<keyword evidence="11" id="KW-1185">Reference proteome</keyword>
<dbReference type="PANTHER" id="PTHR30524">
    <property type="entry name" value="MANNITOL-1-PHOSPHATE 5-DEHYDROGENASE"/>
    <property type="match status" value="1"/>
</dbReference>
<dbReference type="HAMAP" id="MF_00196">
    <property type="entry name" value="Mannitol_dehydrog"/>
    <property type="match status" value="1"/>
</dbReference>
<evidence type="ECO:0000259" key="9">
    <source>
        <dbReference type="Pfam" id="PF08125"/>
    </source>
</evidence>
<gene>
    <name evidence="7" type="primary">mtlD</name>
    <name evidence="10" type="ORF">FJ657_00120</name>
</gene>
<evidence type="ECO:0000259" key="8">
    <source>
        <dbReference type="Pfam" id="PF01232"/>
    </source>
</evidence>
<dbReference type="GO" id="GO:0005829">
    <property type="term" value="C:cytosol"/>
    <property type="evidence" value="ECO:0007669"/>
    <property type="project" value="TreeGrafter"/>
</dbReference>
<dbReference type="AlphaFoldDB" id="A0A506Y3L6"/>
<evidence type="ECO:0000313" key="10">
    <source>
        <dbReference type="EMBL" id="TPW77156.1"/>
    </source>
</evidence>
<dbReference type="Pfam" id="PF01232">
    <property type="entry name" value="Mannitol_dh"/>
    <property type="match status" value="1"/>
</dbReference>
<sequence length="376" mass="40635">MSRSAVHFGAGNIGRGFVAQFLHESGYEVVFADVNEELIGALQAQPSYLVHEIGEGAVDKVVDGYRALNSRSQESDVVAAIAEAEVVTTAVGARILPFVAPVIAQGLALRDPDAAPLVVIACENAIGGTDILAAEVRKLNAEPSAIFANCAIDRIVPEQHGGLDVTIESFHEWVVDRTPFPGATPDIHGVTWVDDLRPFIERKLFTVNTAHAAAAYHGLDRGWTRIREALATPELQAEVRAVLAETKALLVAKHGFSDDEQQAYIEKTLKRISNPELPDTCERVGRGPLRKLSRHERFIGPAAELAERGLPAWDLLNAVGAALRFDVPEDAESVELQALLSSGRPAAELAREITGIEPGHPLFDSLVEVVQLRLDR</sequence>
<proteinExistence type="inferred from homology"/>